<accession>A0A8K0GZV5</accession>
<dbReference type="CDD" id="cd00303">
    <property type="entry name" value="retropepsin_like"/>
    <property type="match status" value="1"/>
</dbReference>
<protein>
    <recommendedName>
        <fullName evidence="3">Peptidase A2 domain-containing protein</fullName>
    </recommendedName>
</protein>
<evidence type="ECO:0000313" key="2">
    <source>
        <dbReference type="Proteomes" id="UP000796880"/>
    </source>
</evidence>
<dbReference type="PANTHER" id="PTHR33240">
    <property type="entry name" value="OS08G0508500 PROTEIN"/>
    <property type="match status" value="1"/>
</dbReference>
<name>A0A8K0GZV5_9ROSA</name>
<gene>
    <name evidence="1" type="ORF">FNV43_RR17037</name>
</gene>
<keyword evidence="2" id="KW-1185">Reference proteome</keyword>
<reference evidence="1" key="1">
    <citation type="submission" date="2020-03" db="EMBL/GenBank/DDBJ databases">
        <title>A high-quality chromosome-level genome assembly of a woody plant with both climbing and erect habits, Rhamnella rubrinervis.</title>
        <authorList>
            <person name="Lu Z."/>
            <person name="Yang Y."/>
            <person name="Zhu X."/>
            <person name="Sun Y."/>
        </authorList>
    </citation>
    <scope>NUCLEOTIDE SEQUENCE</scope>
    <source>
        <strain evidence="1">BYM</strain>
        <tissue evidence="1">Leaf</tissue>
    </source>
</reference>
<dbReference type="OrthoDB" id="1166097at2759"/>
<dbReference type="PANTHER" id="PTHR33240:SF15">
    <property type="entry name" value="GAG-PRO-LIKE PROTEIN"/>
    <property type="match status" value="1"/>
</dbReference>
<comment type="caution">
    <text evidence="1">The sequence shown here is derived from an EMBL/GenBank/DDBJ whole genome shotgun (WGS) entry which is preliminary data.</text>
</comment>
<dbReference type="AlphaFoldDB" id="A0A8K0GZV5"/>
<dbReference type="EMBL" id="VOIH02000007">
    <property type="protein sequence ID" value="KAF3443116.1"/>
    <property type="molecule type" value="Genomic_DNA"/>
</dbReference>
<sequence length="259" mass="28749">MAAQVKYNVKRLTCVVGVKIQMKIGLDLMSKLVDVRCQVRDPDDFFRVQQQREELLRDYIQLFNDMKILEAIRLGAEQVGFRQTTGGIPKKKTLPQANNKVEIRKVIHSVHGGITCGGECRKDRRAYTWQPIAQVSTARNDGPSITFTAEDTVGVLYPHDDALVVTLDVGNCTIKRILMDTESSADIVFSRTLDKMGISPMTIQSTRATLVGYDGNESLAKGKIILLVTAKNVTQMVEMMVVDTPSSYNMILGGHSCIP</sequence>
<organism evidence="1 2">
    <name type="scientific">Rhamnella rubrinervis</name>
    <dbReference type="NCBI Taxonomy" id="2594499"/>
    <lineage>
        <taxon>Eukaryota</taxon>
        <taxon>Viridiplantae</taxon>
        <taxon>Streptophyta</taxon>
        <taxon>Embryophyta</taxon>
        <taxon>Tracheophyta</taxon>
        <taxon>Spermatophyta</taxon>
        <taxon>Magnoliopsida</taxon>
        <taxon>eudicotyledons</taxon>
        <taxon>Gunneridae</taxon>
        <taxon>Pentapetalae</taxon>
        <taxon>rosids</taxon>
        <taxon>fabids</taxon>
        <taxon>Rosales</taxon>
        <taxon>Rhamnaceae</taxon>
        <taxon>rhamnoid group</taxon>
        <taxon>Rhamneae</taxon>
        <taxon>Rhamnella</taxon>
    </lineage>
</organism>
<evidence type="ECO:0000313" key="1">
    <source>
        <dbReference type="EMBL" id="KAF3443116.1"/>
    </source>
</evidence>
<proteinExistence type="predicted"/>
<evidence type="ECO:0008006" key="3">
    <source>
        <dbReference type="Google" id="ProtNLM"/>
    </source>
</evidence>
<dbReference type="Proteomes" id="UP000796880">
    <property type="component" value="Unassembled WGS sequence"/>
</dbReference>